<evidence type="ECO:0000313" key="2">
    <source>
        <dbReference type="Proteomes" id="UP001139474"/>
    </source>
</evidence>
<dbReference type="AlphaFoldDB" id="A0A9X2FVE4"/>
<sequence length="98" mass="10978">MKIEDVIGNSELPEWDDEELEVSLESARSNLVALRKRHPNRSGNIPDNPPSAQSMLAKAKQLHATKKSDSMTTISIESYVDELDLDPETRLLLENMSS</sequence>
<protein>
    <submittedName>
        <fullName evidence="1">Uncharacterized protein</fullName>
    </submittedName>
</protein>
<evidence type="ECO:0000313" key="1">
    <source>
        <dbReference type="EMBL" id="MCP1339272.1"/>
    </source>
</evidence>
<keyword evidence="2" id="KW-1185">Reference proteome</keyword>
<dbReference type="RefSeq" id="WP_253618940.1">
    <property type="nucleotide sequence ID" value="NZ_JAMZDE010000006.1"/>
</dbReference>
<dbReference type="Proteomes" id="UP001139474">
    <property type="component" value="Unassembled WGS sequence"/>
</dbReference>
<proteinExistence type="predicted"/>
<comment type="caution">
    <text evidence="1">The sequence shown here is derived from an EMBL/GenBank/DDBJ whole genome shotgun (WGS) entry which is preliminary data.</text>
</comment>
<dbReference type="EMBL" id="JAMZDE010000006">
    <property type="protein sequence ID" value="MCP1339272.1"/>
    <property type="molecule type" value="Genomic_DNA"/>
</dbReference>
<name>A0A9X2FVE4_9GAMM</name>
<gene>
    <name evidence="1" type="ORF">NJR55_06655</name>
</gene>
<organism evidence="1 2">
    <name type="scientific">Idiomarina rhizosphaerae</name>
    <dbReference type="NCBI Taxonomy" id="2961572"/>
    <lineage>
        <taxon>Bacteria</taxon>
        <taxon>Pseudomonadati</taxon>
        <taxon>Pseudomonadota</taxon>
        <taxon>Gammaproteobacteria</taxon>
        <taxon>Alteromonadales</taxon>
        <taxon>Idiomarinaceae</taxon>
        <taxon>Idiomarina</taxon>
    </lineage>
</organism>
<reference evidence="1" key="1">
    <citation type="submission" date="2022-06" db="EMBL/GenBank/DDBJ databases">
        <title>Idiomarina rhizosphaerae M1R2S28.</title>
        <authorList>
            <person name="Sun J.-Q."/>
            <person name="Li L.-F."/>
        </authorList>
    </citation>
    <scope>NUCLEOTIDE SEQUENCE</scope>
    <source>
        <strain evidence="1">M1R2S28</strain>
    </source>
</reference>
<accession>A0A9X2FVE4</accession>